<protein>
    <submittedName>
        <fullName evidence="1">Uncharacterized protein</fullName>
    </submittedName>
</protein>
<evidence type="ECO:0000313" key="1">
    <source>
        <dbReference type="EMBL" id="TNN60841.1"/>
    </source>
</evidence>
<organism evidence="1 2">
    <name type="scientific">Liparis tanakae</name>
    <name type="common">Tanaka's snailfish</name>
    <dbReference type="NCBI Taxonomy" id="230148"/>
    <lineage>
        <taxon>Eukaryota</taxon>
        <taxon>Metazoa</taxon>
        <taxon>Chordata</taxon>
        <taxon>Craniata</taxon>
        <taxon>Vertebrata</taxon>
        <taxon>Euteleostomi</taxon>
        <taxon>Actinopterygii</taxon>
        <taxon>Neopterygii</taxon>
        <taxon>Teleostei</taxon>
        <taxon>Neoteleostei</taxon>
        <taxon>Acanthomorphata</taxon>
        <taxon>Eupercaria</taxon>
        <taxon>Perciformes</taxon>
        <taxon>Cottioidei</taxon>
        <taxon>Cottales</taxon>
        <taxon>Liparidae</taxon>
        <taxon>Liparis</taxon>
    </lineage>
</organism>
<accession>A0A4Z2H5D5</accession>
<dbReference type="Proteomes" id="UP000314294">
    <property type="component" value="Unassembled WGS sequence"/>
</dbReference>
<name>A0A4Z2H5D5_9TELE</name>
<reference evidence="1 2" key="1">
    <citation type="submission" date="2019-03" db="EMBL/GenBank/DDBJ databases">
        <title>First draft genome of Liparis tanakae, snailfish: a comprehensive survey of snailfish specific genes.</title>
        <authorList>
            <person name="Kim W."/>
            <person name="Song I."/>
            <person name="Jeong J.-H."/>
            <person name="Kim D."/>
            <person name="Kim S."/>
            <person name="Ryu S."/>
            <person name="Song J.Y."/>
            <person name="Lee S.K."/>
        </authorList>
    </citation>
    <scope>NUCLEOTIDE SEQUENCE [LARGE SCALE GENOMIC DNA]</scope>
    <source>
        <tissue evidence="1">Muscle</tissue>
    </source>
</reference>
<dbReference type="EMBL" id="SRLO01000326">
    <property type="protein sequence ID" value="TNN60841.1"/>
    <property type="molecule type" value="Genomic_DNA"/>
</dbReference>
<comment type="caution">
    <text evidence="1">The sequence shown here is derived from an EMBL/GenBank/DDBJ whole genome shotgun (WGS) entry which is preliminary data.</text>
</comment>
<dbReference type="AlphaFoldDB" id="A0A4Z2H5D5"/>
<keyword evidence="2" id="KW-1185">Reference proteome</keyword>
<sequence>MSSADALLRKQARQTKTGRLAAGLAGWLAGWLACRSGPNAPAGLDGEAASERTHTGRKSTFADFGVELLLASKTVTDDECL</sequence>
<gene>
    <name evidence="1" type="ORF">EYF80_028938</name>
</gene>
<proteinExistence type="predicted"/>
<evidence type="ECO:0000313" key="2">
    <source>
        <dbReference type="Proteomes" id="UP000314294"/>
    </source>
</evidence>